<feature type="signal peptide" evidence="7">
    <location>
        <begin position="1"/>
        <end position="20"/>
    </location>
</feature>
<evidence type="ECO:0000259" key="8">
    <source>
        <dbReference type="PROSITE" id="PS50835"/>
    </source>
</evidence>
<feature type="compositionally biased region" description="Basic and acidic residues" evidence="5">
    <location>
        <begin position="1052"/>
        <end position="1064"/>
    </location>
</feature>
<evidence type="ECO:0000256" key="4">
    <source>
        <dbReference type="ARBA" id="ARBA00023136"/>
    </source>
</evidence>
<comment type="subcellular location">
    <subcellularLocation>
        <location evidence="1">Membrane</location>
        <topology evidence="1">Single-pass membrane protein</topology>
    </subcellularLocation>
</comment>
<evidence type="ECO:0000256" key="5">
    <source>
        <dbReference type="SAM" id="MobiDB-lite"/>
    </source>
</evidence>
<dbReference type="InterPro" id="IPR007110">
    <property type="entry name" value="Ig-like_dom"/>
</dbReference>
<dbReference type="SMART" id="SM00409">
    <property type="entry name" value="IG"/>
    <property type="match status" value="4"/>
</dbReference>
<dbReference type="OrthoDB" id="6213961at2759"/>
<organism evidence="9 10">
    <name type="scientific">Pomacea canaliculata</name>
    <name type="common">Golden apple snail</name>
    <dbReference type="NCBI Taxonomy" id="400727"/>
    <lineage>
        <taxon>Eukaryota</taxon>
        <taxon>Metazoa</taxon>
        <taxon>Spiralia</taxon>
        <taxon>Lophotrochozoa</taxon>
        <taxon>Mollusca</taxon>
        <taxon>Gastropoda</taxon>
        <taxon>Caenogastropoda</taxon>
        <taxon>Architaenioglossa</taxon>
        <taxon>Ampullarioidea</taxon>
        <taxon>Ampullariidae</taxon>
        <taxon>Pomacea</taxon>
    </lineage>
</organism>
<feature type="compositionally biased region" description="Basic and acidic residues" evidence="5">
    <location>
        <begin position="1083"/>
        <end position="1093"/>
    </location>
</feature>
<feature type="domain" description="Ig-like" evidence="8">
    <location>
        <begin position="318"/>
        <end position="397"/>
    </location>
</feature>
<proteinExistence type="predicted"/>
<dbReference type="PANTHER" id="PTHR15549">
    <property type="entry name" value="PAIRED IMMUNOGLOBULIN-LIKE TYPE 2 RECEPTOR"/>
    <property type="match status" value="1"/>
</dbReference>
<reference evidence="9 10" key="1">
    <citation type="submission" date="2018-04" db="EMBL/GenBank/DDBJ databases">
        <title>The genome of golden apple snail Pomacea canaliculata provides insight into stress tolerance and invasive adaptation.</title>
        <authorList>
            <person name="Liu C."/>
            <person name="Liu B."/>
            <person name="Ren Y."/>
            <person name="Zhang Y."/>
            <person name="Wang H."/>
            <person name="Li S."/>
            <person name="Jiang F."/>
            <person name="Yin L."/>
            <person name="Zhang G."/>
            <person name="Qian W."/>
            <person name="Fan W."/>
        </authorList>
    </citation>
    <scope>NUCLEOTIDE SEQUENCE [LARGE SCALE GENOMIC DNA]</scope>
    <source>
        <strain evidence="9">SZHN2017</strain>
        <tissue evidence="9">Muscle</tissue>
    </source>
</reference>
<gene>
    <name evidence="9" type="ORF">C0Q70_12971</name>
</gene>
<evidence type="ECO:0000313" key="10">
    <source>
        <dbReference type="Proteomes" id="UP000245119"/>
    </source>
</evidence>
<evidence type="ECO:0000256" key="2">
    <source>
        <dbReference type="ARBA" id="ARBA00022692"/>
    </source>
</evidence>
<evidence type="ECO:0000313" key="9">
    <source>
        <dbReference type="EMBL" id="PVD27798.1"/>
    </source>
</evidence>
<comment type="caution">
    <text evidence="9">The sequence shown here is derived from an EMBL/GenBank/DDBJ whole genome shotgun (WGS) entry which is preliminary data.</text>
</comment>
<dbReference type="GO" id="GO:0071944">
    <property type="term" value="C:cell periphery"/>
    <property type="evidence" value="ECO:0007669"/>
    <property type="project" value="UniProtKB-ARBA"/>
</dbReference>
<dbReference type="AlphaFoldDB" id="A0A2T7P314"/>
<keyword evidence="4 6" id="KW-0472">Membrane</keyword>
<feature type="compositionally biased region" description="Polar residues" evidence="5">
    <location>
        <begin position="505"/>
        <end position="518"/>
    </location>
</feature>
<keyword evidence="2 6" id="KW-0812">Transmembrane</keyword>
<dbReference type="Proteomes" id="UP000245119">
    <property type="component" value="Linkage Group LG7"/>
</dbReference>
<evidence type="ECO:0000256" key="1">
    <source>
        <dbReference type="ARBA" id="ARBA00004167"/>
    </source>
</evidence>
<name>A0A2T7P314_POMCA</name>
<feature type="region of interest" description="Disordered" evidence="5">
    <location>
        <begin position="490"/>
        <end position="518"/>
    </location>
</feature>
<evidence type="ECO:0000256" key="6">
    <source>
        <dbReference type="SAM" id="Phobius"/>
    </source>
</evidence>
<protein>
    <recommendedName>
        <fullName evidence="8">Ig-like domain-containing protein</fullName>
    </recommendedName>
</protein>
<evidence type="ECO:0000256" key="7">
    <source>
        <dbReference type="SAM" id="SignalP"/>
    </source>
</evidence>
<dbReference type="PANTHER" id="PTHR15549:SF30">
    <property type="entry name" value="MID2 DOMAIN-CONTAINING PROTEIN"/>
    <property type="match status" value="1"/>
</dbReference>
<evidence type="ECO:0000256" key="3">
    <source>
        <dbReference type="ARBA" id="ARBA00022989"/>
    </source>
</evidence>
<dbReference type="SUPFAM" id="SSF48726">
    <property type="entry name" value="Immunoglobulin"/>
    <property type="match status" value="2"/>
</dbReference>
<feature type="transmembrane region" description="Helical" evidence="6">
    <location>
        <begin position="423"/>
        <end position="446"/>
    </location>
</feature>
<sequence>MDQKLLVLCRVFVIAGVVFSAPVIKECSSGGNYVSEDTAATFTCRSYGTQMQWYLYDETDETYIGGCNQLNCYFEDSYSYSFNLKATKTQNSVYTSQLEILNVTREQARSLICYVSKTQQNYCKLHVIAPAVVRSENCNVSISNWQVHGTCSVFRMYASNNNYWCAWHMNTNETFRDLGFNSTLKNYTYNSRRYTSGECSFTKEIPVVEGSYTYSLSVFPGFGVYFNDTITIKYPDGPTHDCPQHVFEGSDFNCTCKSTTTGSPPATAEWDGLDSKVLQVKSASRHLNGELRICRLVWGPQGNINRNTSFIVGVAYGPSAVLLNSTQEEAENGSYIVNFTCTAVDVYPSAVFTWNITCLRQTNNTNISTCIVKLTEHEELSVTCTASNAYYKDVFLSQTLVLPISEDEASAIAAGTGSLNGGLIGGVTAAAVVVLVIIAVVAVYIIKRRKGMEKQEGRTSGSSSDFGKYFKHNNPLSKLYAVVKKPKTQTPIERHSAPSGDMYTIPTSTTTQQGENGYNSVYETADSTAFYEESICDHQVEEVAKETSEWTATAQSTVKPAVAVKKFQDLSDPVYDTARRPANNEHNYVDLAQDRCKEGQPTGLTIGGCEQGSVVVTNGTDPSFTCSTSLSNWLWWKIFSEEGTYFGYCNRWGCTPWNIQYTVDVKGSSSSVYTSSLMIKRITGNSTRTLVCSSPGEPLEAWCSLTITDEQFTKENEAKGTGSSVDEKGAIIGGVIGDPVYDTARRPANNEHHYVDLAQNRCNEGQPTDVSYDMVTRQDGDEHGYVGLNHTGHNASEPAAINIEECPTGMLNVTEDDELSLTCGPSYSEIEWFYSRNSTLGDYIGYCSGTYCHSTQTNKFRIHANWASWPSRLYKSTLDITNVTREEARFFHCKDSDLMYTCRLRVTEPPKKPEINCSETVQEGSTVVCMCTSQYKGNPPAKFAWDGIDTDRLLLRNVSRQQNCTKYTCRQTWGPYGFINTTVNYTLTVACTEDSIRQTDKQNTKAKDSSSSGSINGGLIGGIVAAVVFAIIIGAIIVIFIVKRRKDPMYETARRPDNNEHNYEDLTQNKCEARQPTGASYKEVTRPNTDGHM</sequence>
<feature type="transmembrane region" description="Helical" evidence="6">
    <location>
        <begin position="1019"/>
        <end position="1042"/>
    </location>
</feature>
<dbReference type="EMBL" id="PZQS01000007">
    <property type="protein sequence ID" value="PVD27798.1"/>
    <property type="molecule type" value="Genomic_DNA"/>
</dbReference>
<feature type="region of interest" description="Disordered" evidence="5">
    <location>
        <begin position="1052"/>
        <end position="1093"/>
    </location>
</feature>
<dbReference type="PROSITE" id="PS50835">
    <property type="entry name" value="IG_LIKE"/>
    <property type="match status" value="1"/>
</dbReference>
<keyword evidence="10" id="KW-1185">Reference proteome</keyword>
<keyword evidence="7" id="KW-0732">Signal</keyword>
<accession>A0A2T7P314</accession>
<dbReference type="InterPro" id="IPR051694">
    <property type="entry name" value="Immunoregulatory_rcpt-like"/>
</dbReference>
<keyword evidence="3 6" id="KW-1133">Transmembrane helix</keyword>
<dbReference type="GO" id="GO:0016020">
    <property type="term" value="C:membrane"/>
    <property type="evidence" value="ECO:0007669"/>
    <property type="project" value="UniProtKB-SubCell"/>
</dbReference>
<dbReference type="InterPro" id="IPR003599">
    <property type="entry name" value="Ig_sub"/>
</dbReference>
<feature type="chain" id="PRO_5015675304" description="Ig-like domain-containing protein" evidence="7">
    <location>
        <begin position="21"/>
        <end position="1093"/>
    </location>
</feature>
<dbReference type="InterPro" id="IPR036179">
    <property type="entry name" value="Ig-like_dom_sf"/>
</dbReference>